<dbReference type="Pfam" id="PF01040">
    <property type="entry name" value="UbiA"/>
    <property type="match status" value="1"/>
</dbReference>
<proteinExistence type="predicted"/>
<feature type="transmembrane region" description="Helical" evidence="5">
    <location>
        <begin position="271"/>
        <end position="288"/>
    </location>
</feature>
<evidence type="ECO:0000313" key="7">
    <source>
        <dbReference type="Proteomes" id="UP000000814"/>
    </source>
</evidence>
<organism evidence="6 7">
    <name type="scientific">Clostridium acetobutylicum (strain ATCC 824 / DSM 792 / JCM 1419 / IAM 19013 / LMG 5710 / NBRC 13948 / NRRL B-527 / VKM B-1787 / 2291 / W)</name>
    <dbReference type="NCBI Taxonomy" id="272562"/>
    <lineage>
        <taxon>Bacteria</taxon>
        <taxon>Bacillati</taxon>
        <taxon>Bacillota</taxon>
        <taxon>Clostridia</taxon>
        <taxon>Eubacteriales</taxon>
        <taxon>Clostridiaceae</taxon>
        <taxon>Clostridium</taxon>
    </lineage>
</organism>
<dbReference type="PATRIC" id="fig|272562.8.peg.2024"/>
<reference evidence="6 7" key="1">
    <citation type="journal article" date="2001" name="J. Bacteriol.">
        <title>Genome sequence and comparative analysis of the solvent-producing bacterium Clostridium acetobutylicum.</title>
        <authorList>
            <person name="Nolling J."/>
            <person name="Breton G."/>
            <person name="Omelchenko M.V."/>
            <person name="Makarova K.S."/>
            <person name="Zeng Q."/>
            <person name="Gibson R."/>
            <person name="Lee H.M."/>
            <person name="Dubois J."/>
            <person name="Qiu D."/>
            <person name="Hitti J."/>
            <person name="Wolf Y.I."/>
            <person name="Tatusov R.L."/>
            <person name="Sabathe F."/>
            <person name="Doucette-Stamm L."/>
            <person name="Soucaille P."/>
            <person name="Daly M.J."/>
            <person name="Bennett G.N."/>
            <person name="Koonin E.V."/>
            <person name="Smith D.R."/>
        </authorList>
    </citation>
    <scope>NUCLEOTIDE SEQUENCE [LARGE SCALE GENOMIC DNA]</scope>
    <source>
        <strain evidence="7">ATCC 824 / DSM 792 / JCM 1419 / LMG 5710 / VKM B-1787</strain>
    </source>
</reference>
<dbReference type="PANTHER" id="PTHR11048:SF5">
    <property type="entry name" value="DECAPRENYL-PHOSPHATE PHOSPHORIBOSYLTRANSFERASE"/>
    <property type="match status" value="1"/>
</dbReference>
<sequence length="290" mass="33232">MKKIDVKAMIALMRPKQWTKNVFVFAAIIFSRRFTNTNLLLNNLIIFLVFCFTSSSVYIFNDIIDADKDRQHPDKKNRPIASGKVTKTHGIILDIVILLSLSIITYRIDIKILAVILIYVVMNIFYSFKLKNVVIIDVMIITAGFVLRVESGSIISKVELSPWLILCTILLSLFLALNKRKGEIIALKEKSTTTRKILKEYSIDLIDKMLTIVTPSILIAYCLYSFSSVQGKSMMITIPFVLYGIFRYQYLMEKENAGAKPEDVFIKDKPFLINVICWCITAIVVLYFKI</sequence>
<dbReference type="AlphaFoldDB" id="Q97I36"/>
<dbReference type="Proteomes" id="UP000000814">
    <property type="component" value="Chromosome"/>
</dbReference>
<feature type="transmembrane region" description="Helical" evidence="5">
    <location>
        <begin position="161"/>
        <end position="178"/>
    </location>
</feature>
<keyword evidence="7" id="KW-1185">Reference proteome</keyword>
<dbReference type="InterPro" id="IPR000537">
    <property type="entry name" value="UbiA_prenyltransferase"/>
</dbReference>
<dbReference type="GO" id="GO:0016765">
    <property type="term" value="F:transferase activity, transferring alkyl or aryl (other than methyl) groups"/>
    <property type="evidence" value="ECO:0007669"/>
    <property type="project" value="InterPro"/>
</dbReference>
<dbReference type="PIR" id="D97124">
    <property type="entry name" value="D97124"/>
</dbReference>
<dbReference type="GO" id="GO:0009247">
    <property type="term" value="P:glycolipid biosynthetic process"/>
    <property type="evidence" value="ECO:0007669"/>
    <property type="project" value="TreeGrafter"/>
</dbReference>
<accession>Q97I36</accession>
<feature type="transmembrane region" description="Helical" evidence="5">
    <location>
        <begin position="205"/>
        <end position="227"/>
    </location>
</feature>
<dbReference type="Gene3D" id="1.10.357.140">
    <property type="entry name" value="UbiA prenyltransferase"/>
    <property type="match status" value="1"/>
</dbReference>
<dbReference type="eggNOG" id="COG0382">
    <property type="taxonomic scope" value="Bacteria"/>
</dbReference>
<dbReference type="GO" id="GO:0005886">
    <property type="term" value="C:plasma membrane"/>
    <property type="evidence" value="ECO:0007669"/>
    <property type="project" value="TreeGrafter"/>
</dbReference>
<feature type="transmembrane region" description="Helical" evidence="5">
    <location>
        <begin position="45"/>
        <end position="64"/>
    </location>
</feature>
<comment type="subcellular location">
    <subcellularLocation>
        <location evidence="1">Membrane</location>
        <topology evidence="1">Multi-pass membrane protein</topology>
    </subcellularLocation>
</comment>
<dbReference type="NCBIfam" id="NF008977">
    <property type="entry name" value="PRK12324.1-2"/>
    <property type="match status" value="1"/>
</dbReference>
<protein>
    <submittedName>
        <fullName evidence="6">Conserved membrane protein, possible 4-hydroxybenzoate octaprenyltranferase</fullName>
    </submittedName>
</protein>
<evidence type="ECO:0000313" key="6">
    <source>
        <dbReference type="EMBL" id="AAK79783.1"/>
    </source>
</evidence>
<dbReference type="InterPro" id="IPR039653">
    <property type="entry name" value="Prenyltransferase"/>
</dbReference>
<dbReference type="HOGENOM" id="CLU_029423_0_1_9"/>
<gene>
    <name evidence="6" type="ordered locus">CA_C1818</name>
</gene>
<dbReference type="STRING" id="272562.CA_C1818"/>
<name>Q97I36_CLOAB</name>
<evidence type="ECO:0000256" key="5">
    <source>
        <dbReference type="SAM" id="Phobius"/>
    </source>
</evidence>
<feature type="transmembrane region" description="Helical" evidence="5">
    <location>
        <begin position="133"/>
        <end position="149"/>
    </location>
</feature>
<keyword evidence="4 5" id="KW-0472">Membrane</keyword>
<keyword evidence="2 5" id="KW-0812">Transmembrane</keyword>
<evidence type="ECO:0000256" key="3">
    <source>
        <dbReference type="ARBA" id="ARBA00022989"/>
    </source>
</evidence>
<dbReference type="KEGG" id="cac:CA_C1818"/>
<dbReference type="OrthoDB" id="9803632at2"/>
<dbReference type="PANTHER" id="PTHR11048">
    <property type="entry name" value="PRENYLTRANSFERASES"/>
    <property type="match status" value="1"/>
</dbReference>
<dbReference type="NCBIfam" id="NF008978">
    <property type="entry name" value="PRK12324.1-4"/>
    <property type="match status" value="1"/>
</dbReference>
<evidence type="ECO:0000256" key="4">
    <source>
        <dbReference type="ARBA" id="ARBA00023136"/>
    </source>
</evidence>
<evidence type="ECO:0000256" key="2">
    <source>
        <dbReference type="ARBA" id="ARBA00022692"/>
    </source>
</evidence>
<evidence type="ECO:0000256" key="1">
    <source>
        <dbReference type="ARBA" id="ARBA00004141"/>
    </source>
</evidence>
<dbReference type="CDD" id="cd13963">
    <property type="entry name" value="PT_UbiA_2"/>
    <property type="match status" value="1"/>
</dbReference>
<dbReference type="InterPro" id="IPR044878">
    <property type="entry name" value="UbiA_sf"/>
</dbReference>
<feature type="transmembrane region" description="Helical" evidence="5">
    <location>
        <begin position="110"/>
        <end position="126"/>
    </location>
</feature>
<dbReference type="EMBL" id="AE001437">
    <property type="protein sequence ID" value="AAK79783.1"/>
    <property type="molecule type" value="Genomic_DNA"/>
</dbReference>
<keyword evidence="3 5" id="KW-1133">Transmembrane helix</keyword>
<feature type="transmembrane region" description="Helical" evidence="5">
    <location>
        <begin position="233"/>
        <end position="250"/>
    </location>
</feature>